<protein>
    <submittedName>
        <fullName evidence="1">Uncharacterized protein</fullName>
    </submittedName>
</protein>
<reference evidence="1" key="1">
    <citation type="submission" date="2014-09" db="EMBL/GenBank/DDBJ databases">
        <authorList>
            <person name="Magalhaes I.L.F."/>
            <person name="Oliveira U."/>
            <person name="Santos F.R."/>
            <person name="Vidigal T.H.D.A."/>
            <person name="Brescovit A.D."/>
            <person name="Santos A.J."/>
        </authorList>
    </citation>
    <scope>NUCLEOTIDE SEQUENCE</scope>
    <source>
        <tissue evidence="1">Shoot tissue taken approximately 20 cm above the soil surface</tissue>
    </source>
</reference>
<dbReference type="AlphaFoldDB" id="A0A0A8Z4M6"/>
<sequence length="42" mass="5083">MYSWRSGVWNCFVQFRICRVRWPKALQGANVWRDDIAIVQII</sequence>
<evidence type="ECO:0000313" key="1">
    <source>
        <dbReference type="EMBL" id="JAD33766.1"/>
    </source>
</evidence>
<proteinExistence type="predicted"/>
<dbReference type="EMBL" id="GBRH01264129">
    <property type="protein sequence ID" value="JAD33766.1"/>
    <property type="molecule type" value="Transcribed_RNA"/>
</dbReference>
<organism evidence="1">
    <name type="scientific">Arundo donax</name>
    <name type="common">Giant reed</name>
    <name type="synonym">Donax arundinaceus</name>
    <dbReference type="NCBI Taxonomy" id="35708"/>
    <lineage>
        <taxon>Eukaryota</taxon>
        <taxon>Viridiplantae</taxon>
        <taxon>Streptophyta</taxon>
        <taxon>Embryophyta</taxon>
        <taxon>Tracheophyta</taxon>
        <taxon>Spermatophyta</taxon>
        <taxon>Magnoliopsida</taxon>
        <taxon>Liliopsida</taxon>
        <taxon>Poales</taxon>
        <taxon>Poaceae</taxon>
        <taxon>PACMAD clade</taxon>
        <taxon>Arundinoideae</taxon>
        <taxon>Arundineae</taxon>
        <taxon>Arundo</taxon>
    </lineage>
</organism>
<reference evidence="1" key="2">
    <citation type="journal article" date="2015" name="Data Brief">
        <title>Shoot transcriptome of the giant reed, Arundo donax.</title>
        <authorList>
            <person name="Barrero R.A."/>
            <person name="Guerrero F.D."/>
            <person name="Moolhuijzen P."/>
            <person name="Goolsby J.A."/>
            <person name="Tidwell J."/>
            <person name="Bellgard S.E."/>
            <person name="Bellgard M.I."/>
        </authorList>
    </citation>
    <scope>NUCLEOTIDE SEQUENCE</scope>
    <source>
        <tissue evidence="1">Shoot tissue taken approximately 20 cm above the soil surface</tissue>
    </source>
</reference>
<name>A0A0A8Z4M6_ARUDO</name>
<accession>A0A0A8Z4M6</accession>